<dbReference type="InterPro" id="IPR029061">
    <property type="entry name" value="THDP-binding"/>
</dbReference>
<dbReference type="InterPro" id="IPR009014">
    <property type="entry name" value="Transketo_C/PFOR_II"/>
</dbReference>
<dbReference type="SMART" id="SM00861">
    <property type="entry name" value="Transket_pyr"/>
    <property type="match status" value="1"/>
</dbReference>
<keyword evidence="3" id="KW-0786">Thiamine pyrophosphate</keyword>
<proteinExistence type="inferred from homology"/>
<dbReference type="Gene3D" id="3.40.50.970">
    <property type="match status" value="1"/>
</dbReference>
<comment type="similarity">
    <text evidence="2">Belongs to the transketolase family.</text>
</comment>
<dbReference type="InterPro" id="IPR005475">
    <property type="entry name" value="Transketolase-like_Pyr-bd"/>
</dbReference>
<dbReference type="Gene3D" id="3.40.50.920">
    <property type="match status" value="1"/>
</dbReference>
<dbReference type="Proteomes" id="UP000176628">
    <property type="component" value="Unassembled WGS sequence"/>
</dbReference>
<dbReference type="PANTHER" id="PTHR43825">
    <property type="entry name" value="PYRUVATE DEHYDROGENASE E1 COMPONENT"/>
    <property type="match status" value="1"/>
</dbReference>
<protein>
    <recommendedName>
        <fullName evidence="4">Transketolase-like pyrimidine-binding domain-containing protein</fullName>
    </recommendedName>
</protein>
<dbReference type="SUPFAM" id="SSF52922">
    <property type="entry name" value="TK C-terminal domain-like"/>
    <property type="match status" value="1"/>
</dbReference>
<evidence type="ECO:0000313" key="5">
    <source>
        <dbReference type="EMBL" id="OGD86829.1"/>
    </source>
</evidence>
<dbReference type="CDD" id="cd07033">
    <property type="entry name" value="TPP_PYR_DXS_TK_like"/>
    <property type="match status" value="1"/>
</dbReference>
<dbReference type="EMBL" id="MFAV01000005">
    <property type="protein sequence ID" value="OGD86829.1"/>
    <property type="molecule type" value="Genomic_DNA"/>
</dbReference>
<comment type="cofactor">
    <cofactor evidence="1">
        <name>thiamine diphosphate</name>
        <dbReference type="ChEBI" id="CHEBI:58937"/>
    </cofactor>
</comment>
<dbReference type="FunFam" id="3.40.50.970:FF:000129">
    <property type="entry name" value="Transketolase"/>
    <property type="match status" value="1"/>
</dbReference>
<dbReference type="SUPFAM" id="SSF52518">
    <property type="entry name" value="Thiamin diphosphate-binding fold (THDP-binding)"/>
    <property type="match status" value="1"/>
</dbReference>
<dbReference type="PANTHER" id="PTHR43825:SF5">
    <property type="entry name" value="HYPOTHETICAL TRANSKETOLASE FAMILY PROTEIN"/>
    <property type="match status" value="1"/>
</dbReference>
<gene>
    <name evidence="5" type="ORF">A2Z23_03290</name>
</gene>
<comment type="caution">
    <text evidence="5">The sequence shown here is derived from an EMBL/GenBank/DDBJ whole genome shotgun (WGS) entry which is preliminary data.</text>
</comment>
<evidence type="ECO:0000313" key="6">
    <source>
        <dbReference type="Proteomes" id="UP000176628"/>
    </source>
</evidence>
<sequence>MRYSFIQELTELAAKNRDLILLTGDLGFTVFEDFAKKYPRQFFNVGVAESNMIGIATGLALSGKTVFAYSIASFASFRPYEFIRNDVCLHKASVVVVGSGAGLSYGEAGPTHFATQDISLMRSLPNMTILCPADPPEARWATREAAKLKSPVYLRLGKKGEPNLHHLSPKLKIGKGHFIKNGPDFVIIGTGNIVFNAYETAKILEKSGVSGSVISMHTVKPIDKKLVVELATTHDHIITIEENTVLGGLGSAVAEIISQMPNKKAKLLIIGLPDTFPHKLGSHNYLREVYGLTPNKLSGRIKKFLSET</sequence>
<evidence type="ECO:0000256" key="2">
    <source>
        <dbReference type="ARBA" id="ARBA00007131"/>
    </source>
</evidence>
<organism evidence="5 6">
    <name type="scientific">Candidatus Curtissbacteria bacterium RBG_16_39_7</name>
    <dbReference type="NCBI Taxonomy" id="1797707"/>
    <lineage>
        <taxon>Bacteria</taxon>
        <taxon>Candidatus Curtissiibacteriota</taxon>
    </lineage>
</organism>
<dbReference type="Pfam" id="PF02779">
    <property type="entry name" value="Transket_pyr"/>
    <property type="match status" value="1"/>
</dbReference>
<reference evidence="5 6" key="1">
    <citation type="journal article" date="2016" name="Nat. Commun.">
        <title>Thousands of microbial genomes shed light on interconnected biogeochemical processes in an aquifer system.</title>
        <authorList>
            <person name="Anantharaman K."/>
            <person name="Brown C.T."/>
            <person name="Hug L.A."/>
            <person name="Sharon I."/>
            <person name="Castelle C.J."/>
            <person name="Probst A.J."/>
            <person name="Thomas B.C."/>
            <person name="Singh A."/>
            <person name="Wilkins M.J."/>
            <person name="Karaoz U."/>
            <person name="Brodie E.L."/>
            <person name="Williams K.H."/>
            <person name="Hubbard S.S."/>
            <person name="Banfield J.F."/>
        </authorList>
    </citation>
    <scope>NUCLEOTIDE SEQUENCE [LARGE SCALE GENOMIC DNA]</scope>
</reference>
<accession>A0A1F5G4R8</accession>
<dbReference type="Pfam" id="PF02780">
    <property type="entry name" value="Transketolase_C"/>
    <property type="match status" value="1"/>
</dbReference>
<dbReference type="InterPro" id="IPR033248">
    <property type="entry name" value="Transketolase_C"/>
</dbReference>
<evidence type="ECO:0000256" key="1">
    <source>
        <dbReference type="ARBA" id="ARBA00001964"/>
    </source>
</evidence>
<evidence type="ECO:0000259" key="4">
    <source>
        <dbReference type="SMART" id="SM00861"/>
    </source>
</evidence>
<dbReference type="InterPro" id="IPR051157">
    <property type="entry name" value="PDH/Transketolase"/>
</dbReference>
<dbReference type="AlphaFoldDB" id="A0A1F5G4R8"/>
<evidence type="ECO:0000256" key="3">
    <source>
        <dbReference type="ARBA" id="ARBA00023052"/>
    </source>
</evidence>
<name>A0A1F5G4R8_9BACT</name>
<feature type="domain" description="Transketolase-like pyrimidine-binding" evidence="4">
    <location>
        <begin position="1"/>
        <end position="163"/>
    </location>
</feature>